<accession>A0A563W2X9</accession>
<dbReference type="AlphaFoldDB" id="A0A563W2X9"/>
<dbReference type="Pfam" id="PF05973">
    <property type="entry name" value="Gp49"/>
    <property type="match status" value="1"/>
</dbReference>
<evidence type="ECO:0000313" key="1">
    <source>
        <dbReference type="EMBL" id="VEP18064.1"/>
    </source>
</evidence>
<dbReference type="RefSeq" id="WP_144876454.1">
    <property type="nucleotide sequence ID" value="NZ_LR214412.1"/>
</dbReference>
<dbReference type="Proteomes" id="UP000320055">
    <property type="component" value="Unassembled WGS sequence"/>
</dbReference>
<organism evidence="1 2">
    <name type="scientific">Hyella patelloides LEGE 07179</name>
    <dbReference type="NCBI Taxonomy" id="945734"/>
    <lineage>
        <taxon>Bacteria</taxon>
        <taxon>Bacillati</taxon>
        <taxon>Cyanobacteriota</taxon>
        <taxon>Cyanophyceae</taxon>
        <taxon>Pleurocapsales</taxon>
        <taxon>Hyellaceae</taxon>
        <taxon>Hyella</taxon>
    </lineage>
</organism>
<dbReference type="OrthoDB" id="9797093at2"/>
<keyword evidence="2" id="KW-1185">Reference proteome</keyword>
<proteinExistence type="predicted"/>
<name>A0A563W2X9_9CYAN</name>
<evidence type="ECO:0000313" key="2">
    <source>
        <dbReference type="Proteomes" id="UP000320055"/>
    </source>
</evidence>
<sequence>MNTNKQNPANDKPLIWFSGEVKTPPFSSETRIEAGYLLRLLQKGESLSLPQSRPMPSIGVRCHELRINDEDKTWRIIYRIDDDAIVIVDVFAKKTNKTPDTVIKRCQKRLKQYDAI</sequence>
<reference evidence="1 2" key="1">
    <citation type="submission" date="2019-01" db="EMBL/GenBank/DDBJ databases">
        <authorList>
            <person name="Brito A."/>
        </authorList>
    </citation>
    <scope>NUCLEOTIDE SEQUENCE [LARGE SCALE GENOMIC DNA]</scope>
    <source>
        <strain evidence="1">1</strain>
    </source>
</reference>
<dbReference type="EMBL" id="CAACVJ010000646">
    <property type="protein sequence ID" value="VEP18064.1"/>
    <property type="molecule type" value="Genomic_DNA"/>
</dbReference>
<dbReference type="InterPro" id="IPR009241">
    <property type="entry name" value="HigB-like"/>
</dbReference>
<gene>
    <name evidence="1" type="ORF">H1P_6800005</name>
</gene>
<protein>
    <submittedName>
        <fullName evidence="1">Transposase</fullName>
    </submittedName>
</protein>